<sequence>MVILLGTAAAVVTVAGVRTTAWLVTPILLALVIVIAVSPVHRRLRRAGFPAWAATLVLVLLVYSTLITFVVVAFVSLAQLTATLPAYADRFNGIIADVAAVLDRLGVAPAQVRDALASLDFGKIAPYLGSIIRDLTGLSTSLVFLLALLLFLSIEATGVEVRLAAITTGSPQAASALRSFAGRTRRYLVVTTIFGLIIAVLDTIALALLNIPLAVLWGLLSFVTNYIPNIGFLMGLVPPAALALLSGGWQLMLIVILIYCAVNFVVQSLIQPIYVGDSIGLSPVMTFVALVFWAWVLGPLGTLLAIPATLLVMAVLVDIDPGANWAAALTRHNKMSSAKKRHTTILTSQLRSFIQSRTFGMSTSARSRKRM</sequence>
<evidence type="ECO:0000313" key="8">
    <source>
        <dbReference type="Proteomes" id="UP001519332"/>
    </source>
</evidence>
<comment type="caution">
    <text evidence="7">The sequence shown here is derived from an EMBL/GenBank/DDBJ whole genome shotgun (WGS) entry which is preliminary data.</text>
</comment>
<evidence type="ECO:0000256" key="1">
    <source>
        <dbReference type="ARBA" id="ARBA00004141"/>
    </source>
</evidence>
<feature type="transmembrane region" description="Helical" evidence="6">
    <location>
        <begin position="290"/>
        <end position="317"/>
    </location>
</feature>
<dbReference type="PANTHER" id="PTHR21716">
    <property type="entry name" value="TRANSMEMBRANE PROTEIN"/>
    <property type="match status" value="1"/>
</dbReference>
<feature type="transmembrane region" description="Helical" evidence="6">
    <location>
        <begin position="251"/>
        <end position="270"/>
    </location>
</feature>
<evidence type="ECO:0000313" key="7">
    <source>
        <dbReference type="EMBL" id="MBP2324594.1"/>
    </source>
</evidence>
<reference evidence="7 8" key="1">
    <citation type="submission" date="2021-03" db="EMBL/GenBank/DDBJ databases">
        <title>Sequencing the genomes of 1000 actinobacteria strains.</title>
        <authorList>
            <person name="Klenk H.-P."/>
        </authorList>
    </citation>
    <scope>NUCLEOTIDE SEQUENCE [LARGE SCALE GENOMIC DNA]</scope>
    <source>
        <strain evidence="7 8">DSM 46670</strain>
    </source>
</reference>
<dbReference type="PANTHER" id="PTHR21716:SF64">
    <property type="entry name" value="AI-2 TRANSPORT PROTEIN TQSA"/>
    <property type="match status" value="1"/>
</dbReference>
<gene>
    <name evidence="7" type="ORF">JOF56_004979</name>
</gene>
<feature type="transmembrane region" description="Helical" evidence="6">
    <location>
        <begin position="20"/>
        <end position="40"/>
    </location>
</feature>
<evidence type="ECO:0000256" key="3">
    <source>
        <dbReference type="ARBA" id="ARBA00022692"/>
    </source>
</evidence>
<dbReference type="EMBL" id="JAGINW010000001">
    <property type="protein sequence ID" value="MBP2324594.1"/>
    <property type="molecule type" value="Genomic_DNA"/>
</dbReference>
<accession>A0ABS4TKS1</accession>
<protein>
    <submittedName>
        <fullName evidence="7">PurR-regulated permease PerM</fullName>
    </submittedName>
</protein>
<organism evidence="7 8">
    <name type="scientific">Kibdelosporangium banguiense</name>
    <dbReference type="NCBI Taxonomy" id="1365924"/>
    <lineage>
        <taxon>Bacteria</taxon>
        <taxon>Bacillati</taxon>
        <taxon>Actinomycetota</taxon>
        <taxon>Actinomycetes</taxon>
        <taxon>Pseudonocardiales</taxon>
        <taxon>Pseudonocardiaceae</taxon>
        <taxon>Kibdelosporangium</taxon>
    </lineage>
</organism>
<evidence type="ECO:0000256" key="5">
    <source>
        <dbReference type="ARBA" id="ARBA00023136"/>
    </source>
</evidence>
<feature type="transmembrane region" description="Helical" evidence="6">
    <location>
        <begin position="226"/>
        <end position="244"/>
    </location>
</feature>
<proteinExistence type="inferred from homology"/>
<feature type="transmembrane region" description="Helical" evidence="6">
    <location>
        <begin position="135"/>
        <end position="154"/>
    </location>
</feature>
<evidence type="ECO:0000256" key="4">
    <source>
        <dbReference type="ARBA" id="ARBA00022989"/>
    </source>
</evidence>
<keyword evidence="5 6" id="KW-0472">Membrane</keyword>
<evidence type="ECO:0000256" key="2">
    <source>
        <dbReference type="ARBA" id="ARBA00009773"/>
    </source>
</evidence>
<feature type="transmembrane region" description="Helical" evidence="6">
    <location>
        <begin position="52"/>
        <end position="75"/>
    </location>
</feature>
<keyword evidence="3 6" id="KW-0812">Transmembrane</keyword>
<feature type="transmembrane region" description="Helical" evidence="6">
    <location>
        <begin position="187"/>
        <end position="220"/>
    </location>
</feature>
<dbReference type="Pfam" id="PF01594">
    <property type="entry name" value="AI-2E_transport"/>
    <property type="match status" value="1"/>
</dbReference>
<comment type="subcellular location">
    <subcellularLocation>
        <location evidence="1">Membrane</location>
        <topology evidence="1">Multi-pass membrane protein</topology>
    </subcellularLocation>
</comment>
<keyword evidence="8" id="KW-1185">Reference proteome</keyword>
<name>A0ABS4TKS1_9PSEU</name>
<dbReference type="Proteomes" id="UP001519332">
    <property type="component" value="Unassembled WGS sequence"/>
</dbReference>
<keyword evidence="4 6" id="KW-1133">Transmembrane helix</keyword>
<evidence type="ECO:0000256" key="6">
    <source>
        <dbReference type="SAM" id="Phobius"/>
    </source>
</evidence>
<comment type="similarity">
    <text evidence="2">Belongs to the autoinducer-2 exporter (AI-2E) (TC 2.A.86) family.</text>
</comment>
<dbReference type="InterPro" id="IPR002549">
    <property type="entry name" value="AI-2E-like"/>
</dbReference>